<dbReference type="GO" id="GO:0005737">
    <property type="term" value="C:cytoplasm"/>
    <property type="evidence" value="ECO:0007669"/>
    <property type="project" value="TreeGrafter"/>
</dbReference>
<evidence type="ECO:0000313" key="5">
    <source>
        <dbReference type="Proteomes" id="UP001189624"/>
    </source>
</evidence>
<dbReference type="PANTHER" id="PTHR19288:SF75">
    <property type="entry name" value="PHOSPHOGLYCOLATE PHOSPHATASE 2"/>
    <property type="match status" value="1"/>
</dbReference>
<evidence type="ECO:0000313" key="4">
    <source>
        <dbReference type="EMBL" id="CAJ1962754.1"/>
    </source>
</evidence>
<evidence type="ECO:0008006" key="6">
    <source>
        <dbReference type="Google" id="ProtNLM"/>
    </source>
</evidence>
<feature type="binding site" evidence="2">
    <location>
        <position position="260"/>
    </location>
    <ligand>
        <name>substrate</name>
    </ligand>
</feature>
<reference evidence="4" key="1">
    <citation type="submission" date="2023-10" db="EMBL/GenBank/DDBJ databases">
        <authorList>
            <person name="Domelevo Entfellner J.-B."/>
        </authorList>
    </citation>
    <scope>NUCLEOTIDE SEQUENCE</scope>
</reference>
<feature type="binding site" evidence="3">
    <location>
        <position position="26"/>
    </location>
    <ligand>
        <name>Mg(2+)</name>
        <dbReference type="ChEBI" id="CHEBI:18420"/>
    </ligand>
</feature>
<dbReference type="EMBL" id="OY731403">
    <property type="protein sequence ID" value="CAJ1962754.1"/>
    <property type="molecule type" value="Genomic_DNA"/>
</dbReference>
<protein>
    <recommendedName>
        <fullName evidence="6">Phosphoglycolate phosphatase</fullName>
    </recommendedName>
</protein>
<name>A0AA86VGP8_9FABA</name>
<dbReference type="AlphaFoldDB" id="A0AA86VGP8"/>
<gene>
    <name evidence="4" type="ORF">AYBTSS11_LOCUS19413</name>
</gene>
<dbReference type="GO" id="GO:0046872">
    <property type="term" value="F:metal ion binding"/>
    <property type="evidence" value="ECO:0007669"/>
    <property type="project" value="UniProtKB-KW"/>
</dbReference>
<dbReference type="Gramene" id="rna-AYBTSS11_LOCUS19413">
    <property type="protein sequence ID" value="CAJ1962754.1"/>
    <property type="gene ID" value="gene-AYBTSS11_LOCUS19413"/>
</dbReference>
<feature type="active site" description="Proton donor" evidence="1">
    <location>
        <position position="26"/>
    </location>
</feature>
<proteinExistence type="predicted"/>
<evidence type="ECO:0000256" key="2">
    <source>
        <dbReference type="PIRSR" id="PIRSR000915-2"/>
    </source>
</evidence>
<feature type="active site" description="Nucleophile" evidence="1">
    <location>
        <position position="24"/>
    </location>
</feature>
<dbReference type="Gene3D" id="3.40.50.1000">
    <property type="entry name" value="HAD superfamily/HAD-like"/>
    <property type="match status" value="2"/>
</dbReference>
<accession>A0AA86VGP8</accession>
<dbReference type="PANTHER" id="PTHR19288">
    <property type="entry name" value="4-NITROPHENYLPHOSPHATASE-RELATED"/>
    <property type="match status" value="1"/>
</dbReference>
<evidence type="ECO:0000256" key="1">
    <source>
        <dbReference type="PIRSR" id="PIRSR000915-1"/>
    </source>
</evidence>
<dbReference type="NCBIfam" id="TIGR01460">
    <property type="entry name" value="HAD-SF-IIA"/>
    <property type="match status" value="1"/>
</dbReference>
<evidence type="ECO:0000256" key="3">
    <source>
        <dbReference type="PIRSR" id="PIRSR000915-3"/>
    </source>
</evidence>
<dbReference type="Pfam" id="PF13242">
    <property type="entry name" value="Hydrolase_like"/>
    <property type="match status" value="1"/>
</dbReference>
<feature type="binding site" evidence="3">
    <location>
        <position position="24"/>
    </location>
    <ligand>
        <name>Mg(2+)</name>
        <dbReference type="ChEBI" id="CHEBI:18420"/>
    </ligand>
</feature>
<dbReference type="PIRSF" id="PIRSF000915">
    <property type="entry name" value="PGP-type_phosphatase"/>
    <property type="match status" value="1"/>
</dbReference>
<comment type="cofactor">
    <cofactor evidence="3">
        <name>Mg(2+)</name>
        <dbReference type="ChEBI" id="CHEBI:18420"/>
    </cofactor>
    <text evidence="3">Divalent metal ions. Mg(2+) is the most effective.</text>
</comment>
<feature type="binding site" evidence="3">
    <location>
        <position position="285"/>
    </location>
    <ligand>
        <name>Mg(2+)</name>
        <dbReference type="ChEBI" id="CHEBI:18420"/>
    </ligand>
</feature>
<keyword evidence="3" id="KW-0460">Magnesium</keyword>
<sequence length="369" mass="40651">MSSQPLSPNNFRDLFDSVEAFLFDCDGVIWKGDELIHGVPETLQMLRSKGKKLVFVTNNSWKSRSQYAQKFQSLGISVSQDEIFSSSFAAAMYLKVNEFPSQNKVYVIGGEGILEELRLAGITAFGGPDDANKTIDLKQNWFVEHDKSVGAVVVAQILIPLDDPVLNINKVAGYLQRHFIEGIVDKGVNEGVAVVSYYDISMSSNRYGTLCIRENPGCLFIATNRDAVGHMTALQEWPGAGCMVAAICGSTQKEPVVVGKPSTFMMEFLLKKFNVSCSKMCMVGDRLDTDILFGQNAGCKTLLVLSVLDLSFFYQFGSSVAKLFGLSIHNLSSLSSTRRVHKFSGLPDLSYAQDMKKDERERVGSVNIP</sequence>
<organism evidence="4 5">
    <name type="scientific">Sphenostylis stenocarpa</name>
    <dbReference type="NCBI Taxonomy" id="92480"/>
    <lineage>
        <taxon>Eukaryota</taxon>
        <taxon>Viridiplantae</taxon>
        <taxon>Streptophyta</taxon>
        <taxon>Embryophyta</taxon>
        <taxon>Tracheophyta</taxon>
        <taxon>Spermatophyta</taxon>
        <taxon>Magnoliopsida</taxon>
        <taxon>eudicotyledons</taxon>
        <taxon>Gunneridae</taxon>
        <taxon>Pentapetalae</taxon>
        <taxon>rosids</taxon>
        <taxon>fabids</taxon>
        <taxon>Fabales</taxon>
        <taxon>Fabaceae</taxon>
        <taxon>Papilionoideae</taxon>
        <taxon>50 kb inversion clade</taxon>
        <taxon>NPAAA clade</taxon>
        <taxon>indigoferoid/millettioid clade</taxon>
        <taxon>Phaseoleae</taxon>
        <taxon>Sphenostylis</taxon>
    </lineage>
</organism>
<dbReference type="Pfam" id="PF13344">
    <property type="entry name" value="Hydrolase_6"/>
    <property type="match status" value="1"/>
</dbReference>
<dbReference type="Proteomes" id="UP001189624">
    <property type="component" value="Chromosome 6"/>
</dbReference>
<keyword evidence="3" id="KW-0479">Metal-binding</keyword>
<dbReference type="FunFam" id="3.40.50.1000:FF:000447">
    <property type="match status" value="1"/>
</dbReference>
<dbReference type="GO" id="GO:0016791">
    <property type="term" value="F:phosphatase activity"/>
    <property type="evidence" value="ECO:0007669"/>
    <property type="project" value="TreeGrafter"/>
</dbReference>
<dbReference type="InterPro" id="IPR036412">
    <property type="entry name" value="HAD-like_sf"/>
</dbReference>
<keyword evidence="5" id="KW-1185">Reference proteome</keyword>
<dbReference type="SUPFAM" id="SSF56784">
    <property type="entry name" value="HAD-like"/>
    <property type="match status" value="1"/>
</dbReference>
<dbReference type="InterPro" id="IPR023214">
    <property type="entry name" value="HAD_sf"/>
</dbReference>
<dbReference type="InterPro" id="IPR006357">
    <property type="entry name" value="HAD-SF_hydro_IIA"/>
</dbReference>